<reference evidence="3 4" key="1">
    <citation type="submission" date="2012-06" db="EMBL/GenBank/DDBJ databases">
        <title>The complete chromosome of genome of Turneriella parva DSM 21527.</title>
        <authorList>
            <consortium name="US DOE Joint Genome Institute (JGI-PGF)"/>
            <person name="Lucas S."/>
            <person name="Han J."/>
            <person name="Lapidus A."/>
            <person name="Bruce D."/>
            <person name="Goodwin L."/>
            <person name="Pitluck S."/>
            <person name="Peters L."/>
            <person name="Kyrpides N."/>
            <person name="Mavromatis K."/>
            <person name="Ivanova N."/>
            <person name="Mikhailova N."/>
            <person name="Chertkov O."/>
            <person name="Detter J.C."/>
            <person name="Tapia R."/>
            <person name="Han C."/>
            <person name="Land M."/>
            <person name="Hauser L."/>
            <person name="Markowitz V."/>
            <person name="Cheng J.-F."/>
            <person name="Hugenholtz P."/>
            <person name="Woyke T."/>
            <person name="Wu D."/>
            <person name="Gronow S."/>
            <person name="Wellnitz S."/>
            <person name="Brambilla E."/>
            <person name="Klenk H.-P."/>
            <person name="Eisen J.A."/>
        </authorList>
    </citation>
    <scope>NUCLEOTIDE SEQUENCE [LARGE SCALE GENOMIC DNA]</scope>
    <source>
        <strain evidence="4">ATCC BAA-1111 / DSM 21527 / NCTC 11395 / H</strain>
    </source>
</reference>
<dbReference type="CDD" id="cd00093">
    <property type="entry name" value="HTH_XRE"/>
    <property type="match status" value="1"/>
</dbReference>
<dbReference type="HOGENOM" id="CLU_775672_0_0_12"/>
<dbReference type="InterPro" id="IPR025194">
    <property type="entry name" value="RodZ-like_C"/>
</dbReference>
<dbReference type="AlphaFoldDB" id="I4B8K8"/>
<dbReference type="PANTHER" id="PTHR34475">
    <property type="match status" value="1"/>
</dbReference>
<proteinExistence type="predicted"/>
<gene>
    <name evidence="3" type="ordered locus">Turpa_2976</name>
</gene>
<protein>
    <recommendedName>
        <fullName evidence="2">Cytoskeleton protein RodZ-like C-terminal domain-containing protein</fullName>
    </recommendedName>
</protein>
<keyword evidence="4" id="KW-1185">Reference proteome</keyword>
<organism evidence="3 4">
    <name type="scientific">Turneriella parva (strain ATCC BAA-1111 / DSM 21527 / NCTC 11395 / H)</name>
    <name type="common">Leptospira parva</name>
    <dbReference type="NCBI Taxonomy" id="869212"/>
    <lineage>
        <taxon>Bacteria</taxon>
        <taxon>Pseudomonadati</taxon>
        <taxon>Spirochaetota</taxon>
        <taxon>Spirochaetia</taxon>
        <taxon>Leptospirales</taxon>
        <taxon>Leptospiraceae</taxon>
        <taxon>Turneriella</taxon>
    </lineage>
</organism>
<dbReference type="RefSeq" id="WP_014804116.1">
    <property type="nucleotide sequence ID" value="NC_018020.1"/>
</dbReference>
<dbReference type="STRING" id="869212.Turpa_2976"/>
<dbReference type="InterPro" id="IPR010982">
    <property type="entry name" value="Lambda_DNA-bd_dom_sf"/>
</dbReference>
<keyword evidence="1" id="KW-0472">Membrane</keyword>
<dbReference type="KEGG" id="tpx:Turpa_2976"/>
<feature type="domain" description="Cytoskeleton protein RodZ-like C-terminal" evidence="2">
    <location>
        <begin position="283"/>
        <end position="336"/>
    </location>
</feature>
<evidence type="ECO:0000313" key="4">
    <source>
        <dbReference type="Proteomes" id="UP000006048"/>
    </source>
</evidence>
<evidence type="ECO:0000313" key="3">
    <source>
        <dbReference type="EMBL" id="AFM13615.1"/>
    </source>
</evidence>
<dbReference type="Pfam" id="PF13464">
    <property type="entry name" value="RodZ_C"/>
    <property type="match status" value="1"/>
</dbReference>
<dbReference type="PANTHER" id="PTHR34475:SF1">
    <property type="entry name" value="CYTOSKELETON PROTEIN RODZ"/>
    <property type="match status" value="1"/>
</dbReference>
<dbReference type="Proteomes" id="UP000006048">
    <property type="component" value="Chromosome"/>
</dbReference>
<keyword evidence="1" id="KW-1133">Transmembrane helix</keyword>
<dbReference type="GO" id="GO:0003677">
    <property type="term" value="F:DNA binding"/>
    <property type="evidence" value="ECO:0007669"/>
    <property type="project" value="InterPro"/>
</dbReference>
<dbReference type="InterPro" id="IPR050400">
    <property type="entry name" value="Bact_Cytoskel_RodZ"/>
</dbReference>
<name>I4B8K8_TURPD</name>
<dbReference type="Pfam" id="PF13413">
    <property type="entry name" value="HTH_25"/>
    <property type="match status" value="1"/>
</dbReference>
<dbReference type="EMBL" id="CP002959">
    <property type="protein sequence ID" value="AFM13615.1"/>
    <property type="molecule type" value="Genomic_DNA"/>
</dbReference>
<dbReference type="InterPro" id="IPR001387">
    <property type="entry name" value="Cro/C1-type_HTH"/>
</dbReference>
<accession>I4B8K8</accession>
<sequence length="369" mass="40818">MTAGALLRKTREEKRISIRQAADDTKITSRHLQAIEDDNYLVFPGETYALGFLASYAVYLDVDPEHVKRLYKGSQLTETETPLHELMQPTVQISDYVEKFAKPLIIIPVAVIVIAGIVMLVSHLSSDKQTVTPGNEAASNTVTGFTKNSNTVPEVESDHVKLQPGRPSPQIIKKGRAISFSVQNTEVFLVLRDIISDEKTGNYKVELEVYPGRKKYTLKEEEPIDLEDPAIPRKFKATLSGVTANNAKIVIDLGEEVQPAEGENQTEVRVSNPDNFLIRLEGTLTGDTYIEAFVDGKPVKRGLVLRGTHLLWEANDSIQIKVGDAGDVNLSVNGKPEVFGKKGAVANKIIRKMRDPVEQSKFKIVIKDA</sequence>
<evidence type="ECO:0000256" key="1">
    <source>
        <dbReference type="SAM" id="Phobius"/>
    </source>
</evidence>
<feature type="transmembrane region" description="Helical" evidence="1">
    <location>
        <begin position="104"/>
        <end position="124"/>
    </location>
</feature>
<keyword evidence="1" id="KW-0812">Transmembrane</keyword>
<evidence type="ECO:0000259" key="2">
    <source>
        <dbReference type="Pfam" id="PF13464"/>
    </source>
</evidence>
<dbReference type="Gene3D" id="1.10.260.40">
    <property type="entry name" value="lambda repressor-like DNA-binding domains"/>
    <property type="match status" value="1"/>
</dbReference>